<evidence type="ECO:0000256" key="1">
    <source>
        <dbReference type="ARBA" id="ARBA00022679"/>
    </source>
</evidence>
<accession>A0ABY9TRZ7</accession>
<evidence type="ECO:0000259" key="2">
    <source>
        <dbReference type="Pfam" id="PF00534"/>
    </source>
</evidence>
<reference evidence="5" key="1">
    <citation type="submission" date="2023-09" db="EMBL/GenBank/DDBJ databases">
        <authorList>
            <person name="Li S."/>
            <person name="Li X."/>
            <person name="Zhang C."/>
            <person name="Zhao Z."/>
        </authorList>
    </citation>
    <scope>NUCLEOTIDE SEQUENCE [LARGE SCALE GENOMIC DNA]</scope>
    <source>
        <strain evidence="5">SQ149</strain>
    </source>
</reference>
<organism evidence="4 5">
    <name type="scientific">Thalassotalea psychrophila</name>
    <dbReference type="NCBI Taxonomy" id="3065647"/>
    <lineage>
        <taxon>Bacteria</taxon>
        <taxon>Pseudomonadati</taxon>
        <taxon>Pseudomonadota</taxon>
        <taxon>Gammaproteobacteria</taxon>
        <taxon>Alteromonadales</taxon>
        <taxon>Colwelliaceae</taxon>
        <taxon>Thalassotalea</taxon>
    </lineage>
</organism>
<dbReference type="Gene3D" id="3.40.50.2000">
    <property type="entry name" value="Glycogen Phosphorylase B"/>
    <property type="match status" value="2"/>
</dbReference>
<protein>
    <submittedName>
        <fullName evidence="4">Glycosyltransferase family 1 protein</fullName>
    </submittedName>
</protein>
<evidence type="ECO:0000259" key="3">
    <source>
        <dbReference type="Pfam" id="PF13439"/>
    </source>
</evidence>
<gene>
    <name evidence="4" type="ORF">RGQ13_13830</name>
</gene>
<feature type="domain" description="Glycosyltransferase subfamily 4-like N-terminal" evidence="3">
    <location>
        <begin position="15"/>
        <end position="176"/>
    </location>
</feature>
<dbReference type="PANTHER" id="PTHR46401">
    <property type="entry name" value="GLYCOSYLTRANSFERASE WBBK-RELATED"/>
    <property type="match status" value="1"/>
</dbReference>
<name>A0ABY9TRZ7_9GAMM</name>
<dbReference type="InterPro" id="IPR028098">
    <property type="entry name" value="Glyco_trans_4-like_N"/>
</dbReference>
<dbReference type="SUPFAM" id="SSF53756">
    <property type="entry name" value="UDP-Glycosyltransferase/glycogen phosphorylase"/>
    <property type="match status" value="1"/>
</dbReference>
<proteinExistence type="predicted"/>
<dbReference type="InterPro" id="IPR001296">
    <property type="entry name" value="Glyco_trans_1"/>
</dbReference>
<evidence type="ECO:0000313" key="5">
    <source>
        <dbReference type="Proteomes" id="UP001258994"/>
    </source>
</evidence>
<dbReference type="Proteomes" id="UP001258994">
    <property type="component" value="Chromosome"/>
</dbReference>
<keyword evidence="5" id="KW-1185">Reference proteome</keyword>
<dbReference type="EMBL" id="CP134145">
    <property type="protein sequence ID" value="WNC71196.1"/>
    <property type="molecule type" value="Genomic_DNA"/>
</dbReference>
<dbReference type="PANTHER" id="PTHR46401:SF2">
    <property type="entry name" value="GLYCOSYLTRANSFERASE WBBK-RELATED"/>
    <property type="match status" value="1"/>
</dbReference>
<keyword evidence="1" id="KW-0808">Transferase</keyword>
<sequence>MKVAYDGNIFLSQKYGGISRYFNELFCQFDQQQEINYMVFSPLFINSYLHQVDPSIVYGKKINKIPNKMGRLLTAYNLLLSNSAMKKWQPDLIHETYYSNFNVGNKSCPKVITVHDMIHEIYPSSFLANDPTAKYKRNAINRADHIIAASENTKKDLINIAGVTENKISVVHHGVSPIPGEAKTVPEAFDGSFLLYVGLRQGYKNFENLIKAYASSPNLKSDFTIVTFGGGAFSKGELNLFKQLKIPHNCIINMQGNDQQLKYLYTKAAAFVYPSLYEGFGMPPLEAMCYNCPVISSNSSSIPEVVGNAAYFFNPLDIEDLVYAIQQVVYSDQIRENLIKRGQQQRELFSWQRCASQTLDVYNRFSKS</sequence>
<dbReference type="Pfam" id="PF13439">
    <property type="entry name" value="Glyco_transf_4"/>
    <property type="match status" value="1"/>
</dbReference>
<evidence type="ECO:0000313" key="4">
    <source>
        <dbReference type="EMBL" id="WNC71196.1"/>
    </source>
</evidence>
<dbReference type="Pfam" id="PF00534">
    <property type="entry name" value="Glycos_transf_1"/>
    <property type="match status" value="1"/>
</dbReference>
<dbReference type="RefSeq" id="WP_348390331.1">
    <property type="nucleotide sequence ID" value="NZ_CP134145.1"/>
</dbReference>
<dbReference type="CDD" id="cd03809">
    <property type="entry name" value="GT4_MtfB-like"/>
    <property type="match status" value="1"/>
</dbReference>
<feature type="domain" description="Glycosyl transferase family 1" evidence="2">
    <location>
        <begin position="192"/>
        <end position="344"/>
    </location>
</feature>